<evidence type="ECO:0000256" key="7">
    <source>
        <dbReference type="ARBA" id="ARBA00022723"/>
    </source>
</evidence>
<evidence type="ECO:0000256" key="8">
    <source>
        <dbReference type="ARBA" id="ARBA00022741"/>
    </source>
</evidence>
<accession>A0A7W6BS52</accession>
<keyword evidence="18" id="KW-0511">Multifunctional enzyme</keyword>
<comment type="caution">
    <text evidence="23">The sequence shown here is derived from an EMBL/GenBank/DDBJ whole genome shotgun (WGS) entry which is preliminary data.</text>
</comment>
<evidence type="ECO:0000256" key="3">
    <source>
        <dbReference type="ARBA" id="ARBA00022598"/>
    </source>
</evidence>
<evidence type="ECO:0000256" key="13">
    <source>
        <dbReference type="ARBA" id="ARBA00022932"/>
    </source>
</evidence>
<dbReference type="Pfam" id="PF13298">
    <property type="entry name" value="LigD_N"/>
    <property type="match status" value="1"/>
</dbReference>
<evidence type="ECO:0000256" key="6">
    <source>
        <dbReference type="ARBA" id="ARBA00022722"/>
    </source>
</evidence>
<dbReference type="GO" id="GO:0006310">
    <property type="term" value="P:DNA recombination"/>
    <property type="evidence" value="ECO:0007669"/>
    <property type="project" value="UniProtKB-KW"/>
</dbReference>
<dbReference type="Pfam" id="PF01068">
    <property type="entry name" value="DNA_ligase_A_M"/>
    <property type="match status" value="1"/>
</dbReference>
<proteinExistence type="predicted"/>
<feature type="domain" description="ATP-dependent DNA ligase family profile" evidence="22">
    <location>
        <begin position="318"/>
        <end position="410"/>
    </location>
</feature>
<evidence type="ECO:0000256" key="16">
    <source>
        <dbReference type="ARBA" id="ARBA00023204"/>
    </source>
</evidence>
<dbReference type="InterPro" id="IPR014144">
    <property type="entry name" value="LigD_PE_domain"/>
</dbReference>
<dbReference type="Gene3D" id="2.40.50.140">
    <property type="entry name" value="Nucleic acid-binding proteins"/>
    <property type="match status" value="1"/>
</dbReference>
<dbReference type="Pfam" id="PF21686">
    <property type="entry name" value="LigD_Prim-Pol"/>
    <property type="match status" value="1"/>
</dbReference>
<dbReference type="AlphaFoldDB" id="A0A7W6BS52"/>
<evidence type="ECO:0000256" key="20">
    <source>
        <dbReference type="ARBA" id="ARBA00034003"/>
    </source>
</evidence>
<sequence>MASRADTLLKRYREKRDFTRTAEPEGGSNTGERLAFTVQKHDARRLHYDFRIEWEGVLKSWAVTRGPSLDPADKRLAVRVEDHPLDYGTFEGTIPAGEYGGGTVMLWDRGWWEPEGDPSEGLERGNLKMRLHGEKMRGRWALVRMKGRDRGSRENWLLIKERDEDAAPGEDLLALDRSVKTGRSLDEIAKGSPARKAARPAGEASEPVARPKASRRKAKGRPAELPAFRPVQLALLTDAAPEGDDWLHEVKYDGYRVEIALGGGAVRFSTRNEQDWTTRFASLTDAALALPCRSALIDGEVVAFDADGRADFSTLQKALGDKSPLSCFCFDLLELDGNDLSGAPLVERKALLKALLEAGGDGALLYSEHVRGNGPSVFRGICEAGQEGLVSKRADAPYVGSRNGDWLKVKCTRRQEFVIGGWSPSAKPGRPFSSILVGVMEEGRLVYRGRVGSGFDAEALEDLAARFRASGTKASPFADLPRPVARNARFVRPNLVAEVDFAELTADRQVRHGVFKGLRADKPVDDVVDERAERPAAPQAGSKAASLVVSGVRISHPDRVVYRAGAVTKGDLARYYERVAGRMLAHAGHRPLSLKRCPSGMARPCFFQKHVGEGFPAEMGTVDLLEHDGEPARYMTLLDPSSLAAAVQMGALEFHIWGSRNEAVEIPDRLVFDLDPDPSVGFAAVRDAAELVRGALEALGLNAFAMVTGGKGIHVVAPLAPTADFEDVARFAKGLAGRIAASDPDHFVATMSKAKRRGRIFIDWLRNERGQTAVAPYSTRARDGAPVATPVSWTELADLHGANGFGPGDVLDRLAEPDPWAGFEKARAPIDRAMIEAVERRG</sequence>
<keyword evidence="6" id="KW-0540">Nuclease</keyword>
<dbReference type="GO" id="GO:0003887">
    <property type="term" value="F:DNA-directed DNA polymerase activity"/>
    <property type="evidence" value="ECO:0007669"/>
    <property type="project" value="UniProtKB-KW"/>
</dbReference>
<dbReference type="InterPro" id="IPR012310">
    <property type="entry name" value="DNA_ligase_ATP-dep_cent"/>
</dbReference>
<dbReference type="InterPro" id="IPR012309">
    <property type="entry name" value="DNA_ligase_ATP-dep_C"/>
</dbReference>
<name>A0A7W6BS52_9HYPH</name>
<keyword evidence="3 23" id="KW-0436">Ligase</keyword>
<dbReference type="PROSITE" id="PS50160">
    <property type="entry name" value="DNA_LIGASE_A3"/>
    <property type="match status" value="1"/>
</dbReference>
<dbReference type="GO" id="GO:0046872">
    <property type="term" value="F:metal ion binding"/>
    <property type="evidence" value="ECO:0007669"/>
    <property type="project" value="UniProtKB-KW"/>
</dbReference>
<comment type="cofactor">
    <cofactor evidence="1">
        <name>Mn(2+)</name>
        <dbReference type="ChEBI" id="CHEBI:29035"/>
    </cofactor>
</comment>
<keyword evidence="10" id="KW-0378">Hydrolase</keyword>
<dbReference type="InterPro" id="IPR012340">
    <property type="entry name" value="NA-bd_OB-fold"/>
</dbReference>
<dbReference type="CDD" id="cd07906">
    <property type="entry name" value="Adenylation_DNA_ligase_LigD_LigC"/>
    <property type="match status" value="1"/>
</dbReference>
<dbReference type="Pfam" id="PF04679">
    <property type="entry name" value="DNA_ligase_A_C"/>
    <property type="match status" value="1"/>
</dbReference>
<dbReference type="CDD" id="cd04862">
    <property type="entry name" value="PaeLigD_Pol_like"/>
    <property type="match status" value="1"/>
</dbReference>
<dbReference type="GO" id="GO:0004527">
    <property type="term" value="F:exonuclease activity"/>
    <property type="evidence" value="ECO:0007669"/>
    <property type="project" value="UniProtKB-KW"/>
</dbReference>
<keyword evidence="4" id="KW-0808">Transferase</keyword>
<dbReference type="EMBL" id="JACIDO010000006">
    <property type="protein sequence ID" value="MBB3937058.1"/>
    <property type="molecule type" value="Genomic_DNA"/>
</dbReference>
<keyword evidence="7" id="KW-0479">Metal-binding</keyword>
<dbReference type="NCBIfam" id="TIGR02779">
    <property type="entry name" value="NHEJ_ligase_lig"/>
    <property type="match status" value="1"/>
</dbReference>
<keyword evidence="12" id="KW-0067">ATP-binding</keyword>
<evidence type="ECO:0000256" key="4">
    <source>
        <dbReference type="ARBA" id="ARBA00022679"/>
    </source>
</evidence>
<evidence type="ECO:0000256" key="21">
    <source>
        <dbReference type="SAM" id="MobiDB-lite"/>
    </source>
</evidence>
<evidence type="ECO:0000256" key="5">
    <source>
        <dbReference type="ARBA" id="ARBA00022695"/>
    </source>
</evidence>
<keyword evidence="5" id="KW-0548">Nucleotidyltransferase</keyword>
<keyword evidence="13" id="KW-0239">DNA-directed DNA polymerase</keyword>
<dbReference type="NCBIfam" id="TIGR02778">
    <property type="entry name" value="ligD_pol"/>
    <property type="match status" value="1"/>
</dbReference>
<evidence type="ECO:0000256" key="10">
    <source>
        <dbReference type="ARBA" id="ARBA00022801"/>
    </source>
</evidence>
<dbReference type="InterPro" id="IPR014146">
    <property type="entry name" value="LigD_ligase_dom"/>
</dbReference>
<evidence type="ECO:0000256" key="18">
    <source>
        <dbReference type="ARBA" id="ARBA00023268"/>
    </source>
</evidence>
<evidence type="ECO:0000256" key="2">
    <source>
        <dbReference type="ARBA" id="ARBA00012727"/>
    </source>
</evidence>
<evidence type="ECO:0000256" key="17">
    <source>
        <dbReference type="ARBA" id="ARBA00023211"/>
    </source>
</evidence>
<protein>
    <recommendedName>
        <fullName evidence="2">DNA ligase (ATP)</fullName>
        <ecNumber evidence="2">6.5.1.1</ecNumber>
    </recommendedName>
    <alternativeName>
        <fullName evidence="19">NHEJ DNA polymerase</fullName>
    </alternativeName>
</protein>
<dbReference type="GO" id="GO:0003910">
    <property type="term" value="F:DNA ligase (ATP) activity"/>
    <property type="evidence" value="ECO:0007669"/>
    <property type="project" value="UniProtKB-EC"/>
</dbReference>
<dbReference type="Proteomes" id="UP000531216">
    <property type="component" value="Unassembled WGS sequence"/>
</dbReference>
<dbReference type="InterPro" id="IPR014145">
    <property type="entry name" value="LigD_pol_dom"/>
</dbReference>
<dbReference type="CDD" id="cd07971">
    <property type="entry name" value="OBF_DNA_ligase_LigD"/>
    <property type="match status" value="1"/>
</dbReference>
<evidence type="ECO:0000256" key="12">
    <source>
        <dbReference type="ARBA" id="ARBA00022840"/>
    </source>
</evidence>
<evidence type="ECO:0000256" key="11">
    <source>
        <dbReference type="ARBA" id="ARBA00022839"/>
    </source>
</evidence>
<evidence type="ECO:0000256" key="1">
    <source>
        <dbReference type="ARBA" id="ARBA00001936"/>
    </source>
</evidence>
<keyword evidence="9" id="KW-0227">DNA damage</keyword>
<evidence type="ECO:0000259" key="22">
    <source>
        <dbReference type="PROSITE" id="PS50160"/>
    </source>
</evidence>
<dbReference type="InterPro" id="IPR033651">
    <property type="entry name" value="PaeLigD_Pol-like"/>
</dbReference>
<dbReference type="Gene3D" id="3.30.470.30">
    <property type="entry name" value="DNA ligase/mRNA capping enzyme"/>
    <property type="match status" value="1"/>
</dbReference>
<dbReference type="PANTHER" id="PTHR42705:SF2">
    <property type="entry name" value="BIFUNCTIONAL NON-HOMOLOGOUS END JOINING PROTEIN LIGD"/>
    <property type="match status" value="1"/>
</dbReference>
<dbReference type="GO" id="GO:0003677">
    <property type="term" value="F:DNA binding"/>
    <property type="evidence" value="ECO:0007669"/>
    <property type="project" value="UniProtKB-KW"/>
</dbReference>
<keyword evidence="14" id="KW-0238">DNA-binding</keyword>
<dbReference type="Gene3D" id="3.30.1490.70">
    <property type="match status" value="1"/>
</dbReference>
<dbReference type="InterPro" id="IPR014143">
    <property type="entry name" value="NHEJ_ligase_prk"/>
</dbReference>
<evidence type="ECO:0000313" key="23">
    <source>
        <dbReference type="EMBL" id="MBB3937058.1"/>
    </source>
</evidence>
<feature type="region of interest" description="Disordered" evidence="21">
    <location>
        <begin position="184"/>
        <end position="223"/>
    </location>
</feature>
<dbReference type="NCBIfam" id="TIGR02776">
    <property type="entry name" value="NHEJ_ligase_prk"/>
    <property type="match status" value="1"/>
</dbReference>
<reference evidence="23 24" key="1">
    <citation type="submission" date="2020-08" db="EMBL/GenBank/DDBJ databases">
        <title>Genomic Encyclopedia of Type Strains, Phase IV (KMG-IV): sequencing the most valuable type-strain genomes for metagenomic binning, comparative biology and taxonomic classification.</title>
        <authorList>
            <person name="Goeker M."/>
        </authorList>
    </citation>
    <scope>NUCLEOTIDE SEQUENCE [LARGE SCALE GENOMIC DNA]</scope>
    <source>
        <strain evidence="23 24">DSM 25024</strain>
    </source>
</reference>
<dbReference type="EC" id="6.5.1.1" evidence="2"/>
<evidence type="ECO:0000313" key="24">
    <source>
        <dbReference type="Proteomes" id="UP000531216"/>
    </source>
</evidence>
<dbReference type="OrthoDB" id="9802472at2"/>
<dbReference type="Gene3D" id="3.90.920.10">
    <property type="entry name" value="DNA primase, PRIM domain"/>
    <property type="match status" value="1"/>
</dbReference>
<keyword evidence="11" id="KW-0269">Exonuclease</keyword>
<dbReference type="NCBIfam" id="NF004628">
    <property type="entry name" value="PRK05972.1"/>
    <property type="match status" value="1"/>
</dbReference>
<evidence type="ECO:0000256" key="14">
    <source>
        <dbReference type="ARBA" id="ARBA00023125"/>
    </source>
</evidence>
<gene>
    <name evidence="23" type="ORF">GGR05_003223</name>
</gene>
<keyword evidence="8" id="KW-0547">Nucleotide-binding</keyword>
<dbReference type="NCBIfam" id="TIGR02777">
    <property type="entry name" value="LigD_PE_dom"/>
    <property type="match status" value="1"/>
</dbReference>
<dbReference type="GO" id="GO:0005524">
    <property type="term" value="F:ATP binding"/>
    <property type="evidence" value="ECO:0007669"/>
    <property type="project" value="UniProtKB-KW"/>
</dbReference>
<dbReference type="RefSeq" id="WP_090965410.1">
    <property type="nucleotide sequence ID" value="NZ_FOOA01000018.1"/>
</dbReference>
<evidence type="ECO:0000256" key="19">
    <source>
        <dbReference type="ARBA" id="ARBA00029943"/>
    </source>
</evidence>
<comment type="catalytic activity">
    <reaction evidence="20">
        <text>ATP + (deoxyribonucleotide)n-3'-hydroxyl + 5'-phospho-(deoxyribonucleotide)m = (deoxyribonucleotide)n+m + AMP + diphosphate.</text>
        <dbReference type="EC" id="6.5.1.1"/>
    </reaction>
</comment>
<organism evidence="23 24">
    <name type="scientific">Aureimonas phyllosphaerae</name>
    <dbReference type="NCBI Taxonomy" id="1166078"/>
    <lineage>
        <taxon>Bacteria</taxon>
        <taxon>Pseudomonadati</taxon>
        <taxon>Pseudomonadota</taxon>
        <taxon>Alphaproteobacteria</taxon>
        <taxon>Hyphomicrobiales</taxon>
        <taxon>Aurantimonadaceae</taxon>
        <taxon>Aureimonas</taxon>
    </lineage>
</organism>
<dbReference type="SUPFAM" id="SSF50249">
    <property type="entry name" value="Nucleic acid-binding proteins"/>
    <property type="match status" value="1"/>
</dbReference>
<evidence type="ECO:0000256" key="9">
    <source>
        <dbReference type="ARBA" id="ARBA00022763"/>
    </source>
</evidence>
<dbReference type="PANTHER" id="PTHR42705">
    <property type="entry name" value="BIFUNCTIONAL NON-HOMOLOGOUS END JOINING PROTEIN LIGD"/>
    <property type="match status" value="1"/>
</dbReference>
<dbReference type="GO" id="GO:0006281">
    <property type="term" value="P:DNA repair"/>
    <property type="evidence" value="ECO:0007669"/>
    <property type="project" value="UniProtKB-KW"/>
</dbReference>
<keyword evidence="16" id="KW-0234">DNA repair</keyword>
<keyword evidence="15" id="KW-0233">DNA recombination</keyword>
<dbReference type="SUPFAM" id="SSF56091">
    <property type="entry name" value="DNA ligase/mRNA capping enzyme, catalytic domain"/>
    <property type="match status" value="1"/>
</dbReference>
<keyword evidence="17" id="KW-0464">Manganese</keyword>
<dbReference type="InterPro" id="IPR052171">
    <property type="entry name" value="NHEJ_LigD"/>
</dbReference>
<keyword evidence="24" id="KW-1185">Reference proteome</keyword>
<evidence type="ECO:0000256" key="15">
    <source>
        <dbReference type="ARBA" id="ARBA00023172"/>
    </source>
</evidence>